<dbReference type="InterPro" id="IPR049704">
    <property type="entry name" value="Aminotrans_3_PPA_site"/>
</dbReference>
<dbReference type="PIRSF" id="PIRSF000521">
    <property type="entry name" value="Transaminase_4ab_Lys_Orn"/>
    <property type="match status" value="1"/>
</dbReference>
<evidence type="ECO:0000256" key="2">
    <source>
        <dbReference type="ARBA" id="ARBA00022576"/>
    </source>
</evidence>
<dbReference type="EMBL" id="SNQG01000001">
    <property type="protein sequence ID" value="TEW69385.1"/>
    <property type="molecule type" value="Genomic_DNA"/>
</dbReference>
<dbReference type="InterPro" id="IPR015424">
    <property type="entry name" value="PyrdxlP-dep_Trfase"/>
</dbReference>
<dbReference type="EMBL" id="JACIEG010000001">
    <property type="protein sequence ID" value="MBB3967555.1"/>
    <property type="molecule type" value="Genomic_DNA"/>
</dbReference>
<dbReference type="GO" id="GO:0042802">
    <property type="term" value="F:identical protein binding"/>
    <property type="evidence" value="ECO:0007669"/>
    <property type="project" value="TreeGrafter"/>
</dbReference>
<comment type="similarity">
    <text evidence="5">Belongs to the class-III pyridoxal-phosphate-dependent aminotransferase family.</text>
</comment>
<dbReference type="SUPFAM" id="SSF53383">
    <property type="entry name" value="PLP-dependent transferases"/>
    <property type="match status" value="1"/>
</dbReference>
<dbReference type="RefSeq" id="WP_134335217.1">
    <property type="nucleotide sequence ID" value="NZ_BMCZ01000007.1"/>
</dbReference>
<keyword evidence="2 7" id="KW-0032">Aminotransferase</keyword>
<sequence length="401" mass="43756">MLTLRQLFLNNNAQTTHFPLLLEFERAEGVYIYDKTGKAHTDLISGIGVSNLGHSNPRVVQAVKNQVDKYMHLMVYGEYVQTPQVRFAEKLVSILPKSLNSVYFTNSGGEAVEGALKLAKRFTGRQQIVAFNNSYHGSTHGALSVMGNEEFKQAYRPLLPGISFINLNSLPGLDLITSQTACVILETIQGEAGVRVPDAAYMQALRNRCTQVGALLILDEIQAAFGRTGKLFAFEHFDIIPDILLLAKALGGGMPVGAFIAGVDVMAALKENPILGHITTFGGHPVCCAAGLAALEVLLEEGLVQQVAEKEAIIRNYLTHPAIKQIRGKGLMLAVEFKSFELNKKIIDRCIENGIITDWFLHCSNSMRLAPPLIITAPQLINACNIITEAIDFHADATCVK</sequence>
<reference evidence="7 8" key="1">
    <citation type="journal article" date="2016" name="Int. J. Syst. Evol. Microbiol.">
        <title>Proposal of Mucilaginibacter phyllosphaerae sp. nov. isolated from the phyllosphere of Galium album.</title>
        <authorList>
            <person name="Aydogan E.L."/>
            <person name="Busse H.J."/>
            <person name="Moser G."/>
            <person name="Muller C."/>
            <person name="Kampfer P."/>
            <person name="Glaeser S.P."/>
        </authorList>
    </citation>
    <scope>NUCLEOTIDE SEQUENCE [LARGE SCALE GENOMIC DNA]</scope>
    <source>
        <strain evidence="7 8">PP-F2FG21</strain>
    </source>
</reference>
<dbReference type="FunFam" id="3.40.640.10:FF:000004">
    <property type="entry name" value="Acetylornithine aminotransferase"/>
    <property type="match status" value="1"/>
</dbReference>
<dbReference type="PROSITE" id="PS00600">
    <property type="entry name" value="AA_TRANSFER_CLASS_3"/>
    <property type="match status" value="1"/>
</dbReference>
<evidence type="ECO:0000256" key="1">
    <source>
        <dbReference type="ARBA" id="ARBA00001933"/>
    </source>
</evidence>
<gene>
    <name evidence="7" type="ORF">E2R65_04235</name>
    <name evidence="6" type="ORF">GGR35_000141</name>
</gene>
<organism evidence="7 8">
    <name type="scientific">Mucilaginibacter phyllosphaerae</name>
    <dbReference type="NCBI Taxonomy" id="1812349"/>
    <lineage>
        <taxon>Bacteria</taxon>
        <taxon>Pseudomonadati</taxon>
        <taxon>Bacteroidota</taxon>
        <taxon>Sphingobacteriia</taxon>
        <taxon>Sphingobacteriales</taxon>
        <taxon>Sphingobacteriaceae</taxon>
        <taxon>Mucilaginibacter</taxon>
    </lineage>
</organism>
<accession>A0A4Y8ALZ5</accession>
<proteinExistence type="inferred from homology"/>
<dbReference type="Pfam" id="PF00202">
    <property type="entry name" value="Aminotran_3"/>
    <property type="match status" value="1"/>
</dbReference>
<evidence type="ECO:0000256" key="4">
    <source>
        <dbReference type="ARBA" id="ARBA00022898"/>
    </source>
</evidence>
<evidence type="ECO:0000256" key="3">
    <source>
        <dbReference type="ARBA" id="ARBA00022679"/>
    </source>
</evidence>
<name>A0A4Y8ALZ5_9SPHI</name>
<dbReference type="InterPro" id="IPR015421">
    <property type="entry name" value="PyrdxlP-dep_Trfase_major"/>
</dbReference>
<protein>
    <submittedName>
        <fullName evidence="6">Acetylornithine/succinyldiaminopimelate/putresci ne aminotransferase</fullName>
    </submittedName>
    <submittedName>
        <fullName evidence="7">Aspartate aminotransferase family protein</fullName>
    </submittedName>
</protein>
<dbReference type="Gene3D" id="3.90.1150.10">
    <property type="entry name" value="Aspartate Aminotransferase, domain 1"/>
    <property type="match status" value="1"/>
</dbReference>
<reference evidence="7" key="2">
    <citation type="submission" date="2019-03" db="EMBL/GenBank/DDBJ databases">
        <authorList>
            <person name="Yan Y.-Q."/>
            <person name="Du Z.-J."/>
        </authorList>
    </citation>
    <scope>NUCLEOTIDE SEQUENCE</scope>
    <source>
        <strain evidence="7">PP-F2FG21</strain>
    </source>
</reference>
<dbReference type="InterPro" id="IPR005814">
    <property type="entry name" value="Aminotrans_3"/>
</dbReference>
<comment type="caution">
    <text evidence="7">The sequence shown here is derived from an EMBL/GenBank/DDBJ whole genome shotgun (WGS) entry which is preliminary data.</text>
</comment>
<evidence type="ECO:0000313" key="9">
    <source>
        <dbReference type="Proteomes" id="UP000583101"/>
    </source>
</evidence>
<evidence type="ECO:0000256" key="5">
    <source>
        <dbReference type="RuleBase" id="RU003560"/>
    </source>
</evidence>
<reference evidence="6 9" key="3">
    <citation type="submission" date="2020-08" db="EMBL/GenBank/DDBJ databases">
        <title>Genomic Encyclopedia of Type Strains, Phase IV (KMG-IV): sequencing the most valuable type-strain genomes for metagenomic binning, comparative biology and taxonomic classification.</title>
        <authorList>
            <person name="Goeker M."/>
        </authorList>
    </citation>
    <scope>NUCLEOTIDE SEQUENCE [LARGE SCALE GENOMIC DNA]</scope>
    <source>
        <strain evidence="6 9">DSM 100995</strain>
    </source>
</reference>
<dbReference type="PANTHER" id="PTHR11986">
    <property type="entry name" value="AMINOTRANSFERASE CLASS III"/>
    <property type="match status" value="1"/>
</dbReference>
<dbReference type="Proteomes" id="UP000297248">
    <property type="component" value="Unassembled WGS sequence"/>
</dbReference>
<dbReference type="InterPro" id="IPR050103">
    <property type="entry name" value="Class-III_PLP-dep_AT"/>
</dbReference>
<dbReference type="AlphaFoldDB" id="A0A4Y8ALZ5"/>
<dbReference type="GO" id="GO:0030170">
    <property type="term" value="F:pyridoxal phosphate binding"/>
    <property type="evidence" value="ECO:0007669"/>
    <property type="project" value="InterPro"/>
</dbReference>
<dbReference type="PANTHER" id="PTHR11986:SF79">
    <property type="entry name" value="ACETYLORNITHINE AMINOTRANSFERASE, MITOCHONDRIAL"/>
    <property type="match status" value="1"/>
</dbReference>
<dbReference type="OrthoDB" id="9801052at2"/>
<dbReference type="Gene3D" id="3.40.640.10">
    <property type="entry name" value="Type I PLP-dependent aspartate aminotransferase-like (Major domain)"/>
    <property type="match status" value="1"/>
</dbReference>
<keyword evidence="9" id="KW-1185">Reference proteome</keyword>
<evidence type="ECO:0000313" key="7">
    <source>
        <dbReference type="EMBL" id="TEW69385.1"/>
    </source>
</evidence>
<dbReference type="Proteomes" id="UP000583101">
    <property type="component" value="Unassembled WGS sequence"/>
</dbReference>
<evidence type="ECO:0000313" key="8">
    <source>
        <dbReference type="Proteomes" id="UP000297248"/>
    </source>
</evidence>
<dbReference type="InterPro" id="IPR015422">
    <property type="entry name" value="PyrdxlP-dep_Trfase_small"/>
</dbReference>
<dbReference type="GO" id="GO:0008483">
    <property type="term" value="F:transaminase activity"/>
    <property type="evidence" value="ECO:0007669"/>
    <property type="project" value="UniProtKB-KW"/>
</dbReference>
<keyword evidence="4 5" id="KW-0663">Pyridoxal phosphate</keyword>
<evidence type="ECO:0000313" key="6">
    <source>
        <dbReference type="EMBL" id="MBB3967555.1"/>
    </source>
</evidence>
<comment type="cofactor">
    <cofactor evidence="1">
        <name>pyridoxal 5'-phosphate</name>
        <dbReference type="ChEBI" id="CHEBI:597326"/>
    </cofactor>
</comment>
<dbReference type="CDD" id="cd00610">
    <property type="entry name" value="OAT_like"/>
    <property type="match status" value="1"/>
</dbReference>
<keyword evidence="3 7" id="KW-0808">Transferase</keyword>